<sequence>MQLSTSGMSHKKDSFLKKVFFGHEPTPELTAILVVYLVQGILGLARLAVSFFLKDELALSPAQVSALMGIAAIPWVVKPLFGFLSDGLPIFGYRRRPYLILSGILGTMSWVSLATIVHTAWAATAAIALSSLSVAVSDVIVDSLVVERARAESQSEAGSLQSLCWGASSFGGLLTAYFSGSLLQHFGNHTIFAITGCFPLIVSAVAWLIAEEPVSEARDASTVLHQIKQLRQAVSQKAIWLPTAFLFLWQATPSADSAFFFFTTNELGFEPEFLGRVRLVTSIASLIGVFIFQRFLKAVRFRTIFAWTTVISAVLGMTMLILVTHANRSLGIDDRWFSLGDSLILTVMGQIAYMPVLVLAARLCPPGVEATLFALLMSVTNLAGLLSHELGAVLTYWLGVTETNFENLWQLVVITNLSTLLPLPLIGWLPAAKVHEAPASGEVPALQPATTSVMRSQSIPNHHRDIPFIPDFMPELIPTVEEPAE</sequence>
<keyword evidence="9" id="KW-1185">Reference proteome</keyword>
<proteinExistence type="inferred from homology"/>
<feature type="transmembrane region" description="Helical" evidence="7">
    <location>
        <begin position="190"/>
        <end position="210"/>
    </location>
</feature>
<feature type="transmembrane region" description="Helical" evidence="7">
    <location>
        <begin position="408"/>
        <end position="429"/>
    </location>
</feature>
<accession>A0ABV0JNE1</accession>
<organism evidence="8 9">
    <name type="scientific">Funiculus sociatus GB2-A5</name>
    <dbReference type="NCBI Taxonomy" id="2933946"/>
    <lineage>
        <taxon>Bacteria</taxon>
        <taxon>Bacillati</taxon>
        <taxon>Cyanobacteriota</taxon>
        <taxon>Cyanophyceae</taxon>
        <taxon>Coleofasciculales</taxon>
        <taxon>Coleofasciculaceae</taxon>
        <taxon>Funiculus</taxon>
    </lineage>
</organism>
<dbReference type="InterPro" id="IPR004324">
    <property type="entry name" value="FBT"/>
</dbReference>
<feature type="transmembrane region" description="Helical" evidence="7">
    <location>
        <begin position="158"/>
        <end position="178"/>
    </location>
</feature>
<gene>
    <name evidence="8" type="ORF">NDI37_10565</name>
</gene>
<evidence type="ECO:0000256" key="6">
    <source>
        <dbReference type="ARBA" id="ARBA00023136"/>
    </source>
</evidence>
<dbReference type="CDD" id="cd17484">
    <property type="entry name" value="MFS_FBT"/>
    <property type="match status" value="1"/>
</dbReference>
<feature type="transmembrane region" description="Helical" evidence="7">
    <location>
        <begin position="343"/>
        <end position="363"/>
    </location>
</feature>
<dbReference type="RefSeq" id="WP_190425682.1">
    <property type="nucleotide sequence ID" value="NZ_JAMPKK010000018.1"/>
</dbReference>
<dbReference type="Proteomes" id="UP001442494">
    <property type="component" value="Unassembled WGS sequence"/>
</dbReference>
<feature type="transmembrane region" description="Helical" evidence="7">
    <location>
        <begin position="304"/>
        <end position="323"/>
    </location>
</feature>
<keyword evidence="3" id="KW-0813">Transport</keyword>
<evidence type="ECO:0000256" key="5">
    <source>
        <dbReference type="ARBA" id="ARBA00022989"/>
    </source>
</evidence>
<dbReference type="NCBIfam" id="TIGR00788">
    <property type="entry name" value="fbt"/>
    <property type="match status" value="1"/>
</dbReference>
<feature type="transmembrane region" description="Helical" evidence="7">
    <location>
        <begin position="370"/>
        <end position="388"/>
    </location>
</feature>
<comment type="subcellular location">
    <subcellularLocation>
        <location evidence="1">Membrane</location>
        <topology evidence="1">Multi-pass membrane protein</topology>
    </subcellularLocation>
</comment>
<feature type="transmembrane region" description="Helical" evidence="7">
    <location>
        <begin position="238"/>
        <end position="261"/>
    </location>
</feature>
<comment type="caution">
    <text evidence="8">The sequence shown here is derived from an EMBL/GenBank/DDBJ whole genome shotgun (WGS) entry which is preliminary data.</text>
</comment>
<keyword evidence="5 7" id="KW-1133">Transmembrane helix</keyword>
<reference evidence="8 9" key="1">
    <citation type="submission" date="2022-04" db="EMBL/GenBank/DDBJ databases">
        <title>Positive selection, recombination, and allopatry shape intraspecific diversity of widespread and dominant cyanobacteria.</title>
        <authorList>
            <person name="Wei J."/>
            <person name="Shu W."/>
            <person name="Hu C."/>
        </authorList>
    </citation>
    <scope>NUCLEOTIDE SEQUENCE [LARGE SCALE GENOMIC DNA]</scope>
    <source>
        <strain evidence="8 9">GB2-A5</strain>
    </source>
</reference>
<feature type="transmembrane region" description="Helical" evidence="7">
    <location>
        <begin position="127"/>
        <end position="146"/>
    </location>
</feature>
<evidence type="ECO:0000256" key="7">
    <source>
        <dbReference type="SAM" id="Phobius"/>
    </source>
</evidence>
<dbReference type="SUPFAM" id="SSF103473">
    <property type="entry name" value="MFS general substrate transporter"/>
    <property type="match status" value="1"/>
</dbReference>
<evidence type="ECO:0000256" key="4">
    <source>
        <dbReference type="ARBA" id="ARBA00022692"/>
    </source>
</evidence>
<feature type="transmembrane region" description="Helical" evidence="7">
    <location>
        <begin position="58"/>
        <end position="77"/>
    </location>
</feature>
<feature type="transmembrane region" description="Helical" evidence="7">
    <location>
        <begin position="273"/>
        <end position="292"/>
    </location>
</feature>
<keyword evidence="4 7" id="KW-0812">Transmembrane</keyword>
<feature type="transmembrane region" description="Helical" evidence="7">
    <location>
        <begin position="29"/>
        <end position="52"/>
    </location>
</feature>
<evidence type="ECO:0000313" key="8">
    <source>
        <dbReference type="EMBL" id="MEP0864912.1"/>
    </source>
</evidence>
<evidence type="ECO:0000256" key="2">
    <source>
        <dbReference type="ARBA" id="ARBA00007015"/>
    </source>
</evidence>
<dbReference type="EMBL" id="JAMPKK010000018">
    <property type="protein sequence ID" value="MEP0864912.1"/>
    <property type="molecule type" value="Genomic_DNA"/>
</dbReference>
<dbReference type="InterPro" id="IPR039309">
    <property type="entry name" value="BT1"/>
</dbReference>
<evidence type="ECO:0000256" key="3">
    <source>
        <dbReference type="ARBA" id="ARBA00022448"/>
    </source>
</evidence>
<evidence type="ECO:0000256" key="1">
    <source>
        <dbReference type="ARBA" id="ARBA00004141"/>
    </source>
</evidence>
<dbReference type="PANTHER" id="PTHR31585:SF0">
    <property type="entry name" value="FOLATE-BIOPTERIN TRANSPORTER 1, CHLOROPLASTIC"/>
    <property type="match status" value="1"/>
</dbReference>
<dbReference type="Gene3D" id="1.20.1250.20">
    <property type="entry name" value="MFS general substrate transporter like domains"/>
    <property type="match status" value="1"/>
</dbReference>
<dbReference type="Pfam" id="PF03092">
    <property type="entry name" value="BT1"/>
    <property type="match status" value="1"/>
</dbReference>
<protein>
    <submittedName>
        <fullName evidence="8">Folate/biopterin family MFS transporter</fullName>
    </submittedName>
</protein>
<dbReference type="InterPro" id="IPR036259">
    <property type="entry name" value="MFS_trans_sf"/>
</dbReference>
<feature type="transmembrane region" description="Helical" evidence="7">
    <location>
        <begin position="98"/>
        <end position="121"/>
    </location>
</feature>
<comment type="similarity">
    <text evidence="2">Belongs to the major facilitator superfamily. Folate-biopterin transporter (TC 2.A.71) family.</text>
</comment>
<dbReference type="PANTHER" id="PTHR31585">
    <property type="entry name" value="FOLATE-BIOPTERIN TRANSPORTER 1, CHLOROPLASTIC"/>
    <property type="match status" value="1"/>
</dbReference>
<evidence type="ECO:0000313" key="9">
    <source>
        <dbReference type="Proteomes" id="UP001442494"/>
    </source>
</evidence>
<keyword evidence="6 7" id="KW-0472">Membrane</keyword>
<name>A0ABV0JNE1_9CYAN</name>